<dbReference type="InterPro" id="IPR006311">
    <property type="entry name" value="TAT_signal"/>
</dbReference>
<evidence type="ECO:0000313" key="3">
    <source>
        <dbReference type="Proteomes" id="UP000662814"/>
    </source>
</evidence>
<dbReference type="RefSeq" id="WP_166985373.1">
    <property type="nucleotide sequence ID" value="NZ_CP061169.1"/>
</dbReference>
<accession>A0ABX6YJP1</accession>
<evidence type="ECO:0008006" key="4">
    <source>
        <dbReference type="Google" id="ProtNLM"/>
    </source>
</evidence>
<dbReference type="Proteomes" id="UP000662814">
    <property type="component" value="Chromosome"/>
</dbReference>
<name>A0ABX6YJP1_9MICO</name>
<keyword evidence="3" id="KW-1185">Reference proteome</keyword>
<feature type="chain" id="PRO_5046444545" description="SDR-like Ig domain-containing protein" evidence="1">
    <location>
        <begin position="34"/>
        <end position="261"/>
    </location>
</feature>
<dbReference type="PROSITE" id="PS51318">
    <property type="entry name" value="TAT"/>
    <property type="match status" value="1"/>
</dbReference>
<keyword evidence="1" id="KW-0732">Signal</keyword>
<reference evidence="2 3" key="1">
    <citation type="submission" date="2020-12" db="EMBL/GenBank/DDBJ databases">
        <title>Microbacterium sp. HY060.</title>
        <authorList>
            <person name="Zhou J."/>
        </authorList>
    </citation>
    <scope>NUCLEOTIDE SEQUENCE [LARGE SCALE GENOMIC DNA]</scope>
    <source>
        <strain evidence="2 3">HY60</strain>
    </source>
</reference>
<organism evidence="2 3">
    <name type="scientific">Paramicrobacterium chengjingii</name>
    <dbReference type="NCBI Taxonomy" id="2769067"/>
    <lineage>
        <taxon>Bacteria</taxon>
        <taxon>Bacillati</taxon>
        <taxon>Actinomycetota</taxon>
        <taxon>Actinomycetes</taxon>
        <taxon>Micrococcales</taxon>
        <taxon>Microbacteriaceae</taxon>
        <taxon>Paramicrobacterium</taxon>
    </lineage>
</organism>
<gene>
    <name evidence="2" type="ORF">HCR76_01690</name>
</gene>
<evidence type="ECO:0000256" key="1">
    <source>
        <dbReference type="SAM" id="SignalP"/>
    </source>
</evidence>
<proteinExistence type="predicted"/>
<evidence type="ECO:0000313" key="2">
    <source>
        <dbReference type="EMBL" id="QPZ38845.1"/>
    </source>
</evidence>
<protein>
    <recommendedName>
        <fullName evidence="4">SDR-like Ig domain-containing protein</fullName>
    </recommendedName>
</protein>
<sequence length="261" mass="28152">MSIEPQTDRRTLMKVGAWSVPVIAVAAATPAAAASTTPPVIITADLLVLQDFSAKLVVCGGEQYVDTAITITTSDGRQIPEGSTLTLKFDLPENPSESETEFGGVIVGHAEDTVPTGGNKVNKMIAIFSWIEDIFGFASVTDAAPQQVTKSWEVDIEEADPETYEISNVEYDWVQADGSWYLSGSLDLGQPQCGPGMNSDSISVEVANSFASWFETTGDGNESLHLTFQDEFGKSDPGNGEYLTFTIGEWSERLPFYYPAP</sequence>
<feature type="signal peptide" evidence="1">
    <location>
        <begin position="1"/>
        <end position="33"/>
    </location>
</feature>
<dbReference type="EMBL" id="CP061169">
    <property type="protein sequence ID" value="QPZ38845.1"/>
    <property type="molecule type" value="Genomic_DNA"/>
</dbReference>